<dbReference type="CDD" id="cd01949">
    <property type="entry name" value="GGDEF"/>
    <property type="match status" value="1"/>
</dbReference>
<dbReference type="PROSITE" id="PS50887">
    <property type="entry name" value="GGDEF"/>
    <property type="match status" value="1"/>
</dbReference>
<dbReference type="InterPro" id="IPR052155">
    <property type="entry name" value="Biofilm_reg_signaling"/>
</dbReference>
<feature type="transmembrane region" description="Helical" evidence="1">
    <location>
        <begin position="182"/>
        <end position="200"/>
    </location>
</feature>
<feature type="transmembrane region" description="Helical" evidence="1">
    <location>
        <begin position="274"/>
        <end position="292"/>
    </location>
</feature>
<feature type="transmembrane region" description="Helical" evidence="1">
    <location>
        <begin position="88"/>
        <end position="105"/>
    </location>
</feature>
<dbReference type="Gene3D" id="3.30.70.270">
    <property type="match status" value="1"/>
</dbReference>
<reference evidence="5 6" key="1">
    <citation type="submission" date="2020-08" db="EMBL/GenBank/DDBJ databases">
        <title>Genomic Encyclopedia of Type Strains, Phase IV (KMG-IV): sequencing the most valuable type-strain genomes for metagenomic binning, comparative biology and taxonomic classification.</title>
        <authorList>
            <person name="Goeker M."/>
        </authorList>
    </citation>
    <scope>NUCLEOTIDE SEQUENCE [LARGE SCALE GENOMIC DNA]</scope>
    <source>
        <strain evidence="5 6">DSM 7051</strain>
    </source>
</reference>
<dbReference type="InterPro" id="IPR035965">
    <property type="entry name" value="PAS-like_dom_sf"/>
</dbReference>
<dbReference type="InterPro" id="IPR043128">
    <property type="entry name" value="Rev_trsase/Diguanyl_cyclase"/>
</dbReference>
<dbReference type="Gene3D" id="3.20.20.450">
    <property type="entry name" value="EAL domain"/>
    <property type="match status" value="1"/>
</dbReference>
<dbReference type="SUPFAM" id="SSF141868">
    <property type="entry name" value="EAL domain-like"/>
    <property type="match status" value="1"/>
</dbReference>
<keyword evidence="1" id="KW-1133">Transmembrane helix</keyword>
<dbReference type="SUPFAM" id="SSF55785">
    <property type="entry name" value="PYP-like sensor domain (PAS domain)"/>
    <property type="match status" value="1"/>
</dbReference>
<feature type="domain" description="EAL" evidence="3">
    <location>
        <begin position="592"/>
        <end position="842"/>
    </location>
</feature>
<feature type="transmembrane region" description="Helical" evidence="1">
    <location>
        <begin position="151"/>
        <end position="170"/>
    </location>
</feature>
<feature type="transmembrane region" description="Helical" evidence="1">
    <location>
        <begin position="247"/>
        <end position="268"/>
    </location>
</feature>
<dbReference type="InterPro" id="IPR013656">
    <property type="entry name" value="PAS_4"/>
</dbReference>
<keyword evidence="1" id="KW-0812">Transmembrane</keyword>
<feature type="transmembrane region" description="Helical" evidence="1">
    <location>
        <begin position="112"/>
        <end position="131"/>
    </location>
</feature>
<dbReference type="SMART" id="SM00091">
    <property type="entry name" value="PAS"/>
    <property type="match status" value="1"/>
</dbReference>
<dbReference type="SMART" id="SM00052">
    <property type="entry name" value="EAL"/>
    <property type="match status" value="1"/>
</dbReference>
<dbReference type="EMBL" id="JACHOU010000026">
    <property type="protein sequence ID" value="MBB6357574.1"/>
    <property type="molecule type" value="Genomic_DNA"/>
</dbReference>
<dbReference type="Pfam" id="PF00990">
    <property type="entry name" value="GGDEF"/>
    <property type="match status" value="1"/>
</dbReference>
<evidence type="ECO:0000259" key="4">
    <source>
        <dbReference type="PROSITE" id="PS50887"/>
    </source>
</evidence>
<dbReference type="InterPro" id="IPR000014">
    <property type="entry name" value="PAS"/>
</dbReference>
<organism evidence="5 6">
    <name type="scientific">Aminobacter aganoensis</name>
    <dbReference type="NCBI Taxonomy" id="83264"/>
    <lineage>
        <taxon>Bacteria</taxon>
        <taxon>Pseudomonadati</taxon>
        <taxon>Pseudomonadota</taxon>
        <taxon>Alphaproteobacteria</taxon>
        <taxon>Hyphomicrobiales</taxon>
        <taxon>Phyllobacteriaceae</taxon>
        <taxon>Aminobacter</taxon>
    </lineage>
</organism>
<evidence type="ECO:0000313" key="5">
    <source>
        <dbReference type="EMBL" id="MBB6357574.1"/>
    </source>
</evidence>
<dbReference type="InterPro" id="IPR000160">
    <property type="entry name" value="GGDEF_dom"/>
</dbReference>
<dbReference type="CDD" id="cd01948">
    <property type="entry name" value="EAL"/>
    <property type="match status" value="1"/>
</dbReference>
<feature type="transmembrane region" description="Helical" evidence="1">
    <location>
        <begin position="57"/>
        <end position="76"/>
    </location>
</feature>
<gene>
    <name evidence="5" type="ORF">GGR00_005397</name>
</gene>
<dbReference type="Proteomes" id="UP000536262">
    <property type="component" value="Unassembled WGS sequence"/>
</dbReference>
<dbReference type="PROSITE" id="PS50883">
    <property type="entry name" value="EAL"/>
    <property type="match status" value="1"/>
</dbReference>
<dbReference type="Pfam" id="PF08448">
    <property type="entry name" value="PAS_4"/>
    <property type="match status" value="1"/>
</dbReference>
<dbReference type="InterPro" id="IPR035919">
    <property type="entry name" value="EAL_sf"/>
</dbReference>
<dbReference type="InterPro" id="IPR001633">
    <property type="entry name" value="EAL_dom"/>
</dbReference>
<proteinExistence type="predicted"/>
<dbReference type="SMART" id="SM00267">
    <property type="entry name" value="GGDEF"/>
    <property type="match status" value="1"/>
</dbReference>
<dbReference type="Gene3D" id="3.30.450.20">
    <property type="entry name" value="PAS domain"/>
    <property type="match status" value="1"/>
</dbReference>
<feature type="domain" description="PAS" evidence="2">
    <location>
        <begin position="311"/>
        <end position="347"/>
    </location>
</feature>
<sequence>MVIAASAAFQLGPDLLEMGTDARGHWAMSGWILSPALAGMLCLWASMRSQRTDRQAWGNLAAGCLLWAAGTIVWNANLAAFPGPGDAAYLFACLFFVVGMFRYTVGERAISLVKVCDFAIAASAVSLALLIAFRGHLEASPLPGFGKAVAFLYPVCGFAAAAFGLTCLALHASARRRPATRLLVIAATLHASADLFYGLSELDGGYTVGMEYDALWLASYLMISWAATEHIARLRAAPVEANAGRRWAAEALVPALAVGIVAVAWLATQERVGAMLWLSGTAAIALPFLIGVREHLVLRGERELKIAAHASREELSSVLESTTDSVIVLDPNWILTYVNGRAASLLGHAGLKPGANLWDLFPEEVGGAFHQAYRRAVDTQEPVQLEGRLLALGKWLEVHAYPSTDKLTIFFRDITERRRSREEIHRLAMTDSLTGLNNRVVFRERLREKVASESVAVIVFDLDTFKEVNDTHGHPVGDEVLVRFGERMLGCAGDALVARLGGDEFAVIVGGGRKEAEAFAERVVVAIADPFEVSVGPIEMRASMGIALAPDNGRDPDEVFKKADIALFSAKAHDPGRFHFFEQEMEVELLRMQSLKADLAKALPKHQFETVYQPILSLRDNSVRGFETLIRWRHPERGMVPPDEFIPVIEETGAIADIGGWVLDEALRSAGNWPDRISVAVNLSPCQFRGEGLQHTVRAALAKSGVAPPRLELEITESVLLQGSERNLALLHSLRNMGVKIALDDFGVGYSSLSYLRTFPFTRVKIDRSFVKGIDANPQSIAIVKSVVDIAAAMGMQVTAEGIETRQEFDCIRTLGCDAVQGFFIGRPTARGTELAALEKVDADMIWRATGDSRLPGRG</sequence>
<feature type="domain" description="GGDEF" evidence="4">
    <location>
        <begin position="453"/>
        <end position="583"/>
    </location>
</feature>
<dbReference type="Pfam" id="PF00563">
    <property type="entry name" value="EAL"/>
    <property type="match status" value="1"/>
</dbReference>
<dbReference type="PANTHER" id="PTHR44757:SF2">
    <property type="entry name" value="BIOFILM ARCHITECTURE MAINTENANCE PROTEIN MBAA"/>
    <property type="match status" value="1"/>
</dbReference>
<dbReference type="InterPro" id="IPR029787">
    <property type="entry name" value="Nucleotide_cyclase"/>
</dbReference>
<dbReference type="CDD" id="cd00130">
    <property type="entry name" value="PAS"/>
    <property type="match status" value="1"/>
</dbReference>
<evidence type="ECO:0000259" key="2">
    <source>
        <dbReference type="PROSITE" id="PS50112"/>
    </source>
</evidence>
<dbReference type="PANTHER" id="PTHR44757">
    <property type="entry name" value="DIGUANYLATE CYCLASE DGCP"/>
    <property type="match status" value="1"/>
</dbReference>
<feature type="transmembrane region" description="Helical" evidence="1">
    <location>
        <begin position="26"/>
        <end position="45"/>
    </location>
</feature>
<accession>A0A7X0FDY3</accession>
<comment type="caution">
    <text evidence="5">The sequence shown here is derived from an EMBL/GenBank/DDBJ whole genome shotgun (WGS) entry which is preliminary data.</text>
</comment>
<evidence type="ECO:0000259" key="3">
    <source>
        <dbReference type="PROSITE" id="PS50883"/>
    </source>
</evidence>
<dbReference type="PROSITE" id="PS50112">
    <property type="entry name" value="PAS"/>
    <property type="match status" value="1"/>
</dbReference>
<evidence type="ECO:0000313" key="6">
    <source>
        <dbReference type="Proteomes" id="UP000536262"/>
    </source>
</evidence>
<protein>
    <submittedName>
        <fullName evidence="5">Diguanylate cyclase (GGDEF)-like protein/PAS domain S-box-containing protein</fullName>
    </submittedName>
</protein>
<dbReference type="NCBIfam" id="TIGR00229">
    <property type="entry name" value="sensory_box"/>
    <property type="match status" value="1"/>
</dbReference>
<dbReference type="AlphaFoldDB" id="A0A7X0FDY3"/>
<name>A0A7X0FDY3_9HYPH</name>
<keyword evidence="6" id="KW-1185">Reference proteome</keyword>
<evidence type="ECO:0000256" key="1">
    <source>
        <dbReference type="SAM" id="Phobius"/>
    </source>
</evidence>
<dbReference type="SUPFAM" id="SSF55073">
    <property type="entry name" value="Nucleotide cyclase"/>
    <property type="match status" value="1"/>
</dbReference>
<dbReference type="NCBIfam" id="TIGR00254">
    <property type="entry name" value="GGDEF"/>
    <property type="match status" value="1"/>
</dbReference>
<keyword evidence="1" id="KW-0472">Membrane</keyword>